<evidence type="ECO:0000313" key="1">
    <source>
        <dbReference type="EMBL" id="KAG9479743.1"/>
    </source>
</evidence>
<comment type="caution">
    <text evidence="1">The sequence shown here is derived from an EMBL/GenBank/DDBJ whole genome shotgun (WGS) entry which is preliminary data.</text>
</comment>
<dbReference type="Proteomes" id="UP000770717">
    <property type="component" value="Unassembled WGS sequence"/>
</dbReference>
<sequence>MSETTALQEEIRLRKYRHVNTPLCPMKAAISWTLNETLLILYLLQMSQFSWVSIRHPRNIRGYLEAAECHKMAAFTIIL</sequence>
<protein>
    <submittedName>
        <fullName evidence="1">Uncharacterized protein</fullName>
    </submittedName>
</protein>
<proteinExistence type="predicted"/>
<dbReference type="EMBL" id="WNTK01000007">
    <property type="protein sequence ID" value="KAG9479743.1"/>
    <property type="molecule type" value="Genomic_DNA"/>
</dbReference>
<gene>
    <name evidence="1" type="ORF">GDO78_011659</name>
</gene>
<accession>A0A8J6F2T6</accession>
<dbReference type="AlphaFoldDB" id="A0A8J6F2T6"/>
<keyword evidence="2" id="KW-1185">Reference proteome</keyword>
<organism evidence="1 2">
    <name type="scientific">Eleutherodactylus coqui</name>
    <name type="common">Puerto Rican coqui</name>
    <dbReference type="NCBI Taxonomy" id="57060"/>
    <lineage>
        <taxon>Eukaryota</taxon>
        <taxon>Metazoa</taxon>
        <taxon>Chordata</taxon>
        <taxon>Craniata</taxon>
        <taxon>Vertebrata</taxon>
        <taxon>Euteleostomi</taxon>
        <taxon>Amphibia</taxon>
        <taxon>Batrachia</taxon>
        <taxon>Anura</taxon>
        <taxon>Neobatrachia</taxon>
        <taxon>Hyloidea</taxon>
        <taxon>Eleutherodactylidae</taxon>
        <taxon>Eleutherodactylinae</taxon>
        <taxon>Eleutherodactylus</taxon>
        <taxon>Eleutherodactylus</taxon>
    </lineage>
</organism>
<reference evidence="1" key="1">
    <citation type="thesis" date="2020" institute="ProQuest LLC" country="789 East Eisenhower Parkway, Ann Arbor, MI, USA">
        <title>Comparative Genomics and Chromosome Evolution.</title>
        <authorList>
            <person name="Mudd A.B."/>
        </authorList>
    </citation>
    <scope>NUCLEOTIDE SEQUENCE</scope>
    <source>
        <strain evidence="1">HN-11 Male</strain>
        <tissue evidence="1">Kidney and liver</tissue>
    </source>
</reference>
<evidence type="ECO:0000313" key="2">
    <source>
        <dbReference type="Proteomes" id="UP000770717"/>
    </source>
</evidence>
<name>A0A8J6F2T6_ELECQ</name>